<evidence type="ECO:0008006" key="3">
    <source>
        <dbReference type="Google" id="ProtNLM"/>
    </source>
</evidence>
<sequence>MMGVSQLWAAYRAGAAHDDVAAMATTAQERFYTGLVAQAQDARAAAVEHITAASRQEPARVVFAECAHYLAGLGSAGAADTAEVYISPEAFSAFGRGGGNVELYRRTHEALTARYRELRPAALLDIGTGEGLGLLPSLTGDVGRVDVVEPSGPRLAVTAKALAERDIEHRTFEETMATFMAQVGAGERWDLAQETFAMLSLPSAERPATLRWLRERASRLVLVEFDVPRAEHALHPDWFDYVVTRYEAGMAEYPEPHNLVRQGFLAPVLLGTLRPDEDKVHHEQTAADWCRDLIEAGFTPEGEPRKVADFWWGEAYLIEGC</sequence>
<name>A0A542DIT7_AMYCI</name>
<reference evidence="1 2" key="1">
    <citation type="submission" date="2019-06" db="EMBL/GenBank/DDBJ databases">
        <title>Sequencing the genomes of 1000 actinobacteria strains.</title>
        <authorList>
            <person name="Klenk H.-P."/>
        </authorList>
    </citation>
    <scope>NUCLEOTIDE SEQUENCE [LARGE SCALE GENOMIC DNA]</scope>
    <source>
        <strain evidence="1 2">DSM 45679</strain>
    </source>
</reference>
<comment type="caution">
    <text evidence="1">The sequence shown here is derived from an EMBL/GenBank/DDBJ whole genome shotgun (WGS) entry which is preliminary data.</text>
</comment>
<dbReference type="SUPFAM" id="SSF53335">
    <property type="entry name" value="S-adenosyl-L-methionine-dependent methyltransferases"/>
    <property type="match status" value="1"/>
</dbReference>
<dbReference type="AlphaFoldDB" id="A0A542DIT7"/>
<evidence type="ECO:0000313" key="2">
    <source>
        <dbReference type="Proteomes" id="UP000320876"/>
    </source>
</evidence>
<gene>
    <name evidence="1" type="ORF">FB471_2771</name>
</gene>
<accession>A0A542DIT7</accession>
<dbReference type="InterPro" id="IPR029063">
    <property type="entry name" value="SAM-dependent_MTases_sf"/>
</dbReference>
<keyword evidence="2" id="KW-1185">Reference proteome</keyword>
<dbReference type="Proteomes" id="UP000320876">
    <property type="component" value="Unassembled WGS sequence"/>
</dbReference>
<proteinExistence type="predicted"/>
<dbReference type="EMBL" id="VFML01000001">
    <property type="protein sequence ID" value="TQJ03021.1"/>
    <property type="molecule type" value="Genomic_DNA"/>
</dbReference>
<protein>
    <recommendedName>
        <fullName evidence="3">Methyltransferase family protein</fullName>
    </recommendedName>
</protein>
<dbReference type="OrthoDB" id="156228at2"/>
<dbReference type="Gene3D" id="3.40.50.150">
    <property type="entry name" value="Vaccinia Virus protein VP39"/>
    <property type="match status" value="1"/>
</dbReference>
<organism evidence="1 2">
    <name type="scientific">Amycolatopsis cihanbeyliensis</name>
    <dbReference type="NCBI Taxonomy" id="1128664"/>
    <lineage>
        <taxon>Bacteria</taxon>
        <taxon>Bacillati</taxon>
        <taxon>Actinomycetota</taxon>
        <taxon>Actinomycetes</taxon>
        <taxon>Pseudonocardiales</taxon>
        <taxon>Pseudonocardiaceae</taxon>
        <taxon>Amycolatopsis</taxon>
    </lineage>
</organism>
<evidence type="ECO:0000313" key="1">
    <source>
        <dbReference type="EMBL" id="TQJ03021.1"/>
    </source>
</evidence>
<dbReference type="RefSeq" id="WP_141998453.1">
    <property type="nucleotide sequence ID" value="NZ_VFML01000001.1"/>
</dbReference>